<keyword evidence="2" id="KW-0812">Transmembrane</keyword>
<feature type="transmembrane region" description="Helical" evidence="2">
    <location>
        <begin position="172"/>
        <end position="188"/>
    </location>
</feature>
<sequence length="562" mass="58779">MLTAAAIAVALVYLDRVFLEAPLYTGAESTHLVHALFGKTLAARPDLLPQAQSTGDTLFGLLIRALTYATQNLLPWLRILGAAAYFGGLALALASVRTSMDRPGWIAAALLALAYPYYRFAAAALPEGWYVLLLGAAVLATARLYGPRPIAHAALAGVLVGALTLLKPQGPALGIALLLLAVVDLLLGRRDLRIFVGRIAVLAAAFLASVNLLQLAANQASSEPLTFYLEHRYDGLLEGAISQDGWIAGARGLVAMAASCVMLAGIPALTGLLRVEMRWRWHRGRGRFFLTPHEASFLLVLFTAALTLVLTALLGTGEAANPTRIWGRQFEALVPLLWIAAAPFIGEFDRAGGRWWRLAMGAVPVVGLSVLTACLLGGVVPRAWDAAALSAFSLESPITAILAGAIVVAAGAATAFRTWPVMGVWLTAFVALAALSTALDVRWERATSAARGALAQDLTAAAAIIEQRPGGVALLAQDPIQARLAYLRLRARPITVQAAPDAARLTEIDTIVSLGAQAPGPGWKVSFHGAGLTVYTRQTGPSASARASLAGGGGLLSEPGSS</sequence>
<dbReference type="RefSeq" id="WP_183769461.1">
    <property type="nucleotide sequence ID" value="NZ_JACIDK010000001.1"/>
</dbReference>
<evidence type="ECO:0008006" key="5">
    <source>
        <dbReference type="Google" id="ProtNLM"/>
    </source>
</evidence>
<dbReference type="EMBL" id="JACIDK010000001">
    <property type="protein sequence ID" value="MBB3889450.1"/>
    <property type="molecule type" value="Genomic_DNA"/>
</dbReference>
<feature type="transmembrane region" description="Helical" evidence="2">
    <location>
        <begin position="358"/>
        <end position="378"/>
    </location>
</feature>
<feature type="transmembrane region" description="Helical" evidence="2">
    <location>
        <begin position="253"/>
        <end position="275"/>
    </location>
</feature>
<feature type="transmembrane region" description="Helical" evidence="2">
    <location>
        <begin position="195"/>
        <end position="217"/>
    </location>
</feature>
<evidence type="ECO:0000256" key="1">
    <source>
        <dbReference type="SAM" id="MobiDB-lite"/>
    </source>
</evidence>
<keyword evidence="4" id="KW-1185">Reference proteome</keyword>
<feature type="transmembrane region" description="Helical" evidence="2">
    <location>
        <begin position="128"/>
        <end position="145"/>
    </location>
</feature>
<feature type="transmembrane region" description="Helical" evidence="2">
    <location>
        <begin position="423"/>
        <end position="443"/>
    </location>
</feature>
<protein>
    <recommendedName>
        <fullName evidence="5">Glycosyltransferase RgtA/B/C/D-like domain-containing protein</fullName>
    </recommendedName>
</protein>
<evidence type="ECO:0000313" key="3">
    <source>
        <dbReference type="EMBL" id="MBB3889450.1"/>
    </source>
</evidence>
<keyword evidence="2" id="KW-1133">Transmembrane helix</keyword>
<feature type="region of interest" description="Disordered" evidence="1">
    <location>
        <begin position="543"/>
        <end position="562"/>
    </location>
</feature>
<feature type="transmembrane region" description="Helical" evidence="2">
    <location>
        <begin position="76"/>
        <end position="96"/>
    </location>
</feature>
<feature type="transmembrane region" description="Helical" evidence="2">
    <location>
        <begin position="295"/>
        <end position="314"/>
    </location>
</feature>
<evidence type="ECO:0000313" key="4">
    <source>
        <dbReference type="Proteomes" id="UP000530564"/>
    </source>
</evidence>
<name>A0A839ZVY1_9CAUL</name>
<proteinExistence type="predicted"/>
<keyword evidence="2" id="KW-0472">Membrane</keyword>
<organism evidence="3 4">
    <name type="scientific">Phenylobacterium haematophilum</name>
    <dbReference type="NCBI Taxonomy" id="98513"/>
    <lineage>
        <taxon>Bacteria</taxon>
        <taxon>Pseudomonadati</taxon>
        <taxon>Pseudomonadota</taxon>
        <taxon>Alphaproteobacteria</taxon>
        <taxon>Caulobacterales</taxon>
        <taxon>Caulobacteraceae</taxon>
        <taxon>Phenylobacterium</taxon>
    </lineage>
</organism>
<gene>
    <name evidence="3" type="ORF">GGQ61_000147</name>
</gene>
<feature type="transmembrane region" description="Helical" evidence="2">
    <location>
        <begin position="398"/>
        <end position="416"/>
    </location>
</feature>
<dbReference type="Proteomes" id="UP000530564">
    <property type="component" value="Unassembled WGS sequence"/>
</dbReference>
<evidence type="ECO:0000256" key="2">
    <source>
        <dbReference type="SAM" id="Phobius"/>
    </source>
</evidence>
<comment type="caution">
    <text evidence="3">The sequence shown here is derived from an EMBL/GenBank/DDBJ whole genome shotgun (WGS) entry which is preliminary data.</text>
</comment>
<accession>A0A839ZVY1</accession>
<dbReference type="AlphaFoldDB" id="A0A839ZVY1"/>
<feature type="transmembrane region" description="Helical" evidence="2">
    <location>
        <begin position="150"/>
        <end position="166"/>
    </location>
</feature>
<reference evidence="3 4" key="1">
    <citation type="submission" date="2020-08" db="EMBL/GenBank/DDBJ databases">
        <title>Genomic Encyclopedia of Type Strains, Phase IV (KMG-IV): sequencing the most valuable type-strain genomes for metagenomic binning, comparative biology and taxonomic classification.</title>
        <authorList>
            <person name="Goeker M."/>
        </authorList>
    </citation>
    <scope>NUCLEOTIDE SEQUENCE [LARGE SCALE GENOMIC DNA]</scope>
    <source>
        <strain evidence="3 4">DSM 21793</strain>
    </source>
</reference>